<dbReference type="SUPFAM" id="SSF53850">
    <property type="entry name" value="Periplasmic binding protein-like II"/>
    <property type="match status" value="1"/>
</dbReference>
<dbReference type="NCBIfam" id="TIGR01254">
    <property type="entry name" value="sfuA"/>
    <property type="match status" value="1"/>
</dbReference>
<sequence length="359" mass="39876">MNRRKFLAAVGGAAGAGLAGCVSQPGSPSSGNDDDGTLTIATYDSFVEDQSSLDAPATWLKEQFESEHEDVTIEWVNPDNGLNHYVQRHGQGIDLDADAYLGVNVDDLIRADERLDDSLFQELDWGSVGNTDAIKSELEFDPDGRVMPYDTGYISLVYDEGAVDEPATFDRLTEPAYEGALLAQNAQQSDPGRAFLLWTIDQFGEDGYLDYWRALQDNDVQILGSWWDSYSAYSEGERPMVVSYSTDQVYANRADQDMSRHQLGFLEDQGYANPEGMGVFAGSEKTELAQDFFEFVLSPDAQGQIATLNVQFPATTDADLNEEFDQYAHEPPETVFYDYEDLQGNLDGWVEDWAREIAG</sequence>
<reference evidence="2 3" key="1">
    <citation type="submission" date="2017-09" db="EMBL/GenBank/DDBJ databases">
        <authorList>
            <person name="Ehlers B."/>
            <person name="Leendertz F.H."/>
        </authorList>
    </citation>
    <scope>NUCLEOTIDE SEQUENCE [LARGE SCALE GENOMIC DNA]</scope>
    <source>
        <strain evidence="2 3">DSM 27208</strain>
    </source>
</reference>
<organism evidence="2 3">
    <name type="scientific">Natronoarchaeum philippinense</name>
    <dbReference type="NCBI Taxonomy" id="558529"/>
    <lineage>
        <taxon>Archaea</taxon>
        <taxon>Methanobacteriati</taxon>
        <taxon>Methanobacteriota</taxon>
        <taxon>Stenosarchaea group</taxon>
        <taxon>Halobacteria</taxon>
        <taxon>Halobacteriales</taxon>
        <taxon>Natronoarchaeaceae</taxon>
    </lineage>
</organism>
<dbReference type="AlphaFoldDB" id="A0A285P0A4"/>
<dbReference type="RefSeq" id="WP_097009317.1">
    <property type="nucleotide sequence ID" value="NZ_OBEJ01000003.1"/>
</dbReference>
<dbReference type="PROSITE" id="PS51257">
    <property type="entry name" value="PROKAR_LIPOPROTEIN"/>
    <property type="match status" value="1"/>
</dbReference>
<evidence type="ECO:0000313" key="3">
    <source>
        <dbReference type="Proteomes" id="UP000219453"/>
    </source>
</evidence>
<accession>A0A285P0A4</accession>
<dbReference type="OrthoDB" id="130870at2157"/>
<dbReference type="InterPro" id="IPR006059">
    <property type="entry name" value="SBP"/>
</dbReference>
<dbReference type="Gene3D" id="3.40.190.10">
    <property type="entry name" value="Periplasmic binding protein-like II"/>
    <property type="match status" value="2"/>
</dbReference>
<dbReference type="InterPro" id="IPR019546">
    <property type="entry name" value="TAT_signal_bac_arc"/>
</dbReference>
<name>A0A285P0A4_NATPI</name>
<protein>
    <submittedName>
        <fullName evidence="2">Thiamine transport system substrate-binding protein</fullName>
    </submittedName>
</protein>
<proteinExistence type="predicted"/>
<dbReference type="EMBL" id="OBEJ01000003">
    <property type="protein sequence ID" value="SNZ15155.1"/>
    <property type="molecule type" value="Genomic_DNA"/>
</dbReference>
<dbReference type="GO" id="GO:0030975">
    <property type="term" value="F:thiamine binding"/>
    <property type="evidence" value="ECO:0007669"/>
    <property type="project" value="InterPro"/>
</dbReference>
<keyword evidence="3" id="KW-1185">Reference proteome</keyword>
<dbReference type="PANTHER" id="PTHR30006:SF2">
    <property type="entry name" value="ABC TRANSPORTER SUBSTRATE-BINDING PROTEIN"/>
    <property type="match status" value="1"/>
</dbReference>
<evidence type="ECO:0000256" key="1">
    <source>
        <dbReference type="ARBA" id="ARBA00022729"/>
    </source>
</evidence>
<evidence type="ECO:0000313" key="2">
    <source>
        <dbReference type="EMBL" id="SNZ15155.1"/>
    </source>
</evidence>
<gene>
    <name evidence="2" type="ORF">SAMN06269185_2397</name>
</gene>
<dbReference type="InterPro" id="IPR005948">
    <property type="entry name" value="ThiB-like"/>
</dbReference>
<dbReference type="NCBIfam" id="TIGR01409">
    <property type="entry name" value="TAT_signal_seq"/>
    <property type="match status" value="1"/>
</dbReference>
<dbReference type="Pfam" id="PF13416">
    <property type="entry name" value="SBP_bac_8"/>
    <property type="match status" value="1"/>
</dbReference>
<keyword evidence="1" id="KW-0732">Signal</keyword>
<dbReference type="GO" id="GO:0015888">
    <property type="term" value="P:thiamine transport"/>
    <property type="evidence" value="ECO:0007669"/>
    <property type="project" value="InterPro"/>
</dbReference>
<dbReference type="Proteomes" id="UP000219453">
    <property type="component" value="Unassembled WGS sequence"/>
</dbReference>
<dbReference type="PANTHER" id="PTHR30006">
    <property type="entry name" value="THIAMINE-BINDING PERIPLASMIC PROTEIN-RELATED"/>
    <property type="match status" value="1"/>
</dbReference>